<evidence type="ECO:0000313" key="2">
    <source>
        <dbReference type="EMBL" id="KAK6159074.1"/>
    </source>
</evidence>
<sequence length="405" mass="45542">MEQELEALELNHTWDLTTLPVGKKAIGNKWVFKVKMKPDGSVERYKARLMAKGYHQVQGAFGLTQSAHDHCLFVRSTSTSFLALLIYVDDVLITGSSGSDIAALKQHLDKLFTIKDLGTAKYFLGLEIARTDQGTFLNQRKYILDLLHDAGMLQCKPTSMPFPQGLRLAGKEGTPLVDAEQYRRIVGRLLYLNLTRADITYVVQQLSQFVNDPYTTHWDAAMHLLRYLKGCPSLGLFYSSSSPLTLKAYCDADWGYCSDTRKSLTGYCVFLGSSLVSWKTKKHSTVSPSTTEAEYRALSTTICELLWLSYLVQDFHVPLSLLIPLWCDNQAALHIVANPDFHERTKHLDIDCHVVRNQYKAGFVAPCKISSQLQLADVFTKLQGKGVFQELLCKLGMSDFHRGPT</sequence>
<dbReference type="SUPFAM" id="SSF56672">
    <property type="entry name" value="DNA/RNA polymerases"/>
    <property type="match status" value="1"/>
</dbReference>
<protein>
    <recommendedName>
        <fullName evidence="1">Reverse transcriptase Ty1/copia-type domain-containing protein</fullName>
    </recommendedName>
</protein>
<accession>A0ABR0XIS1</accession>
<dbReference type="PANTHER" id="PTHR11439:SF470">
    <property type="entry name" value="CYSTEINE-RICH RLK (RECEPTOR-LIKE PROTEIN KINASE) 8"/>
    <property type="match status" value="1"/>
</dbReference>
<dbReference type="InterPro" id="IPR043502">
    <property type="entry name" value="DNA/RNA_pol_sf"/>
</dbReference>
<dbReference type="InterPro" id="IPR013103">
    <property type="entry name" value="RVT_2"/>
</dbReference>
<dbReference type="Pfam" id="PF07727">
    <property type="entry name" value="RVT_2"/>
    <property type="match status" value="2"/>
</dbReference>
<organism evidence="2 3">
    <name type="scientific">Rehmannia glutinosa</name>
    <name type="common">Chinese foxglove</name>
    <dbReference type="NCBI Taxonomy" id="99300"/>
    <lineage>
        <taxon>Eukaryota</taxon>
        <taxon>Viridiplantae</taxon>
        <taxon>Streptophyta</taxon>
        <taxon>Embryophyta</taxon>
        <taxon>Tracheophyta</taxon>
        <taxon>Spermatophyta</taxon>
        <taxon>Magnoliopsida</taxon>
        <taxon>eudicotyledons</taxon>
        <taxon>Gunneridae</taxon>
        <taxon>Pentapetalae</taxon>
        <taxon>asterids</taxon>
        <taxon>lamiids</taxon>
        <taxon>Lamiales</taxon>
        <taxon>Orobanchaceae</taxon>
        <taxon>Rehmannieae</taxon>
        <taxon>Rehmannia</taxon>
    </lineage>
</organism>
<comment type="caution">
    <text evidence="2">The sequence shown here is derived from an EMBL/GenBank/DDBJ whole genome shotgun (WGS) entry which is preliminary data.</text>
</comment>
<keyword evidence="3" id="KW-1185">Reference proteome</keyword>
<dbReference type="PANTHER" id="PTHR11439">
    <property type="entry name" value="GAG-POL-RELATED RETROTRANSPOSON"/>
    <property type="match status" value="1"/>
</dbReference>
<feature type="domain" description="Reverse transcriptase Ty1/copia-type" evidence="1">
    <location>
        <begin position="11"/>
        <end position="59"/>
    </location>
</feature>
<dbReference type="CDD" id="cd09272">
    <property type="entry name" value="RNase_HI_RT_Ty1"/>
    <property type="match status" value="1"/>
</dbReference>
<proteinExistence type="predicted"/>
<dbReference type="EMBL" id="JABTTQ020000004">
    <property type="protein sequence ID" value="KAK6159074.1"/>
    <property type="molecule type" value="Genomic_DNA"/>
</dbReference>
<feature type="domain" description="Reverse transcriptase Ty1/copia-type" evidence="1">
    <location>
        <begin position="63"/>
        <end position="162"/>
    </location>
</feature>
<reference evidence="2 3" key="1">
    <citation type="journal article" date="2021" name="Comput. Struct. Biotechnol. J.">
        <title>De novo genome assembly of the potent medicinal plant Rehmannia glutinosa using nanopore technology.</title>
        <authorList>
            <person name="Ma L."/>
            <person name="Dong C."/>
            <person name="Song C."/>
            <person name="Wang X."/>
            <person name="Zheng X."/>
            <person name="Niu Y."/>
            <person name="Chen S."/>
            <person name="Feng W."/>
        </authorList>
    </citation>
    <scope>NUCLEOTIDE SEQUENCE [LARGE SCALE GENOMIC DNA]</scope>
    <source>
        <strain evidence="2">DH-2019</strain>
    </source>
</reference>
<name>A0ABR0XIS1_REHGL</name>
<dbReference type="Proteomes" id="UP001318860">
    <property type="component" value="Unassembled WGS sequence"/>
</dbReference>
<evidence type="ECO:0000313" key="3">
    <source>
        <dbReference type="Proteomes" id="UP001318860"/>
    </source>
</evidence>
<evidence type="ECO:0000259" key="1">
    <source>
        <dbReference type="Pfam" id="PF07727"/>
    </source>
</evidence>
<gene>
    <name evidence="2" type="ORF">DH2020_006388</name>
</gene>